<keyword evidence="2" id="KW-1185">Reference proteome</keyword>
<dbReference type="Proteomes" id="UP000187283">
    <property type="component" value="Unassembled WGS sequence"/>
</dbReference>
<protein>
    <submittedName>
        <fullName evidence="1">Uncharacterized protein</fullName>
    </submittedName>
</protein>
<dbReference type="OrthoDB" id="10458217at2759"/>
<dbReference type="AlphaFoldDB" id="A0A1R1Y4Y6"/>
<gene>
    <name evidence="1" type="ORF">AYI70_g3161</name>
</gene>
<comment type="caution">
    <text evidence="1">The sequence shown here is derived from an EMBL/GenBank/DDBJ whole genome shotgun (WGS) entry which is preliminary data.</text>
</comment>
<proteinExistence type="predicted"/>
<name>A0A1R1Y4Y6_9FUNG</name>
<dbReference type="EMBL" id="LSSN01000880">
    <property type="protein sequence ID" value="OMJ21958.1"/>
    <property type="molecule type" value="Genomic_DNA"/>
</dbReference>
<organism evidence="1 2">
    <name type="scientific">Smittium culicis</name>
    <dbReference type="NCBI Taxonomy" id="133412"/>
    <lineage>
        <taxon>Eukaryota</taxon>
        <taxon>Fungi</taxon>
        <taxon>Fungi incertae sedis</taxon>
        <taxon>Zoopagomycota</taxon>
        <taxon>Kickxellomycotina</taxon>
        <taxon>Harpellomycetes</taxon>
        <taxon>Harpellales</taxon>
        <taxon>Legeriomycetaceae</taxon>
        <taxon>Smittium</taxon>
    </lineage>
</organism>
<reference evidence="1 2" key="1">
    <citation type="submission" date="2017-01" db="EMBL/GenBank/DDBJ databases">
        <authorList>
            <person name="Mah S.A."/>
            <person name="Swanson W.J."/>
            <person name="Moy G.W."/>
            <person name="Vacquier V.D."/>
        </authorList>
    </citation>
    <scope>NUCLEOTIDE SEQUENCE [LARGE SCALE GENOMIC DNA]</scope>
    <source>
        <strain evidence="1 2">GSMNP</strain>
    </source>
</reference>
<evidence type="ECO:0000313" key="1">
    <source>
        <dbReference type="EMBL" id="OMJ21958.1"/>
    </source>
</evidence>
<evidence type="ECO:0000313" key="2">
    <source>
        <dbReference type="Proteomes" id="UP000187283"/>
    </source>
</evidence>
<sequence length="88" mass="10116">MNDCRLHLANCSFQNFRFWISGSVRVSMAVHNFSIDSALLFCSRSLRSIMRPGRTATEIACAFLMKLAKPFSEVWPLFNNLQASRRRS</sequence>
<accession>A0A1R1Y4Y6</accession>